<name>A0A8X6TPJ8_NEPPI</name>
<evidence type="ECO:0000313" key="2">
    <source>
        <dbReference type="Proteomes" id="UP000887013"/>
    </source>
</evidence>
<dbReference type="AlphaFoldDB" id="A0A8X6TPJ8"/>
<keyword evidence="2" id="KW-1185">Reference proteome</keyword>
<sequence>MKAKASADILIKFPGHTIPGLMPKMPTYAIPESKWSAFVVSRLMGDFSFSRLWKNPVHKSFFYHQGMAVFSSSDDGSTLTNVFVSYARNQWCPKTSSKYLHYVNIGKICVTNA</sequence>
<reference evidence="1" key="1">
    <citation type="submission" date="2020-08" db="EMBL/GenBank/DDBJ databases">
        <title>Multicomponent nature underlies the extraordinary mechanical properties of spider dragline silk.</title>
        <authorList>
            <person name="Kono N."/>
            <person name="Nakamura H."/>
            <person name="Mori M."/>
            <person name="Yoshida Y."/>
            <person name="Ohtoshi R."/>
            <person name="Malay A.D."/>
            <person name="Moran D.A.P."/>
            <person name="Tomita M."/>
            <person name="Numata K."/>
            <person name="Arakawa K."/>
        </authorList>
    </citation>
    <scope>NUCLEOTIDE SEQUENCE</scope>
</reference>
<organism evidence="1 2">
    <name type="scientific">Nephila pilipes</name>
    <name type="common">Giant wood spider</name>
    <name type="synonym">Nephila maculata</name>
    <dbReference type="NCBI Taxonomy" id="299642"/>
    <lineage>
        <taxon>Eukaryota</taxon>
        <taxon>Metazoa</taxon>
        <taxon>Ecdysozoa</taxon>
        <taxon>Arthropoda</taxon>
        <taxon>Chelicerata</taxon>
        <taxon>Arachnida</taxon>
        <taxon>Araneae</taxon>
        <taxon>Araneomorphae</taxon>
        <taxon>Entelegynae</taxon>
        <taxon>Araneoidea</taxon>
        <taxon>Nephilidae</taxon>
        <taxon>Nephila</taxon>
    </lineage>
</organism>
<dbReference type="EMBL" id="BMAW01014115">
    <property type="protein sequence ID" value="GFT37529.1"/>
    <property type="molecule type" value="Genomic_DNA"/>
</dbReference>
<proteinExistence type="predicted"/>
<evidence type="ECO:0000313" key="1">
    <source>
        <dbReference type="EMBL" id="GFT37529.1"/>
    </source>
</evidence>
<protein>
    <submittedName>
        <fullName evidence="1">Uncharacterized protein</fullName>
    </submittedName>
</protein>
<gene>
    <name evidence="1" type="ORF">NPIL_514041</name>
</gene>
<dbReference type="Proteomes" id="UP000887013">
    <property type="component" value="Unassembled WGS sequence"/>
</dbReference>
<accession>A0A8X6TPJ8</accession>
<comment type="caution">
    <text evidence="1">The sequence shown here is derived from an EMBL/GenBank/DDBJ whole genome shotgun (WGS) entry which is preliminary data.</text>
</comment>